<keyword evidence="3" id="KW-1185">Reference proteome</keyword>
<dbReference type="Proteomes" id="UP000499080">
    <property type="component" value="Unassembled WGS sequence"/>
</dbReference>
<reference evidence="2 3" key="1">
    <citation type="journal article" date="2019" name="Sci. Rep.">
        <title>Orb-weaving spider Araneus ventricosus genome elucidates the spidroin gene catalogue.</title>
        <authorList>
            <person name="Kono N."/>
            <person name="Nakamura H."/>
            <person name="Ohtoshi R."/>
            <person name="Moran D.A.P."/>
            <person name="Shinohara A."/>
            <person name="Yoshida Y."/>
            <person name="Fujiwara M."/>
            <person name="Mori M."/>
            <person name="Tomita M."/>
            <person name="Arakawa K."/>
        </authorList>
    </citation>
    <scope>NUCLEOTIDE SEQUENCE [LARGE SCALE GENOMIC DNA]</scope>
</reference>
<organism evidence="2 3">
    <name type="scientific">Araneus ventricosus</name>
    <name type="common">Orbweaver spider</name>
    <name type="synonym">Epeira ventricosa</name>
    <dbReference type="NCBI Taxonomy" id="182803"/>
    <lineage>
        <taxon>Eukaryota</taxon>
        <taxon>Metazoa</taxon>
        <taxon>Ecdysozoa</taxon>
        <taxon>Arthropoda</taxon>
        <taxon>Chelicerata</taxon>
        <taxon>Arachnida</taxon>
        <taxon>Araneae</taxon>
        <taxon>Araneomorphae</taxon>
        <taxon>Entelegynae</taxon>
        <taxon>Araneoidea</taxon>
        <taxon>Araneidae</taxon>
        <taxon>Araneus</taxon>
    </lineage>
</organism>
<gene>
    <name evidence="2" type="ORF">AVEN_202635_1</name>
</gene>
<evidence type="ECO:0000256" key="1">
    <source>
        <dbReference type="SAM" id="MobiDB-lite"/>
    </source>
</evidence>
<evidence type="ECO:0000313" key="3">
    <source>
        <dbReference type="Proteomes" id="UP000499080"/>
    </source>
</evidence>
<evidence type="ECO:0000313" key="2">
    <source>
        <dbReference type="EMBL" id="GBM81991.1"/>
    </source>
</evidence>
<name>A0A4Y2IVR3_ARAVE</name>
<proteinExistence type="predicted"/>
<feature type="region of interest" description="Disordered" evidence="1">
    <location>
        <begin position="18"/>
        <end position="60"/>
    </location>
</feature>
<dbReference type="EMBL" id="BGPR01002980">
    <property type="protein sequence ID" value="GBM81991.1"/>
    <property type="molecule type" value="Genomic_DNA"/>
</dbReference>
<sequence>MSQDMNINIGFFSISKKKSKVKLRNDEAQEQDNISTSNTSQKRPSTLSPTETFYTTQEELRKKKREKNLWVPRDWNTRYPPKEGGPLCVCVWGGTWNSRDFDPFGDSDLTQTLES</sequence>
<feature type="compositionally biased region" description="Polar residues" evidence="1">
    <location>
        <begin position="31"/>
        <end position="57"/>
    </location>
</feature>
<dbReference type="AlphaFoldDB" id="A0A4Y2IVR3"/>
<protein>
    <submittedName>
        <fullName evidence="2">Uncharacterized protein</fullName>
    </submittedName>
</protein>
<comment type="caution">
    <text evidence="2">The sequence shown here is derived from an EMBL/GenBank/DDBJ whole genome shotgun (WGS) entry which is preliminary data.</text>
</comment>
<accession>A0A4Y2IVR3</accession>